<feature type="region of interest" description="Disordered" evidence="9">
    <location>
        <begin position="245"/>
        <end position="273"/>
    </location>
</feature>
<keyword evidence="2 8" id="KW-0812">Transmembrane</keyword>
<sequence>MDQEHDLQETMGFPFLPLIPTIIFMVALIIIGTGGNMIVVFVFSLKRKKSTANYYQFILAILDLFACVFLHPYLISKLFNMDNQTNVVLCKIFEFLIHASLLSEGLVLVAVAVDRYYAVCQPLKFVNAFDRTKGMLIAAVAVGVLFSIPLLKFYGVHTVQQKPVYSQYNHTVTRYLCDYSDIYQGSLSQGVFGAVVLVMFCAAVVTVSVLYLVIAKTIHDRHRRVEPIRSISAFMTKSGPLVKRSQKTKVDSKKQSVGANIPSRYSTGTSTSDSISTKFAARTEEVTMEETQAKKVTSTVCEHEEDINKPRKLNKNTPLMIKVRCECHHANSSKTELINDKSEENCEIIDDVKVVNLEQESGTSTEQKNYNMKESTNQQDSSSIKNDNHPQCHSPVSIKTNDRLDDKVGKRDNSAKEHEKTSAWNWPDKPKQLAPKGAKVLFLVTLVFALSWVPFWVIKFASLINPNFWPEKTFVDIAFKVLLMHAFYLNNAINPILYTLMNKAFATDLRDVVRTVRQRLQPVL</sequence>
<comment type="subcellular location">
    <subcellularLocation>
        <location evidence="1">Membrane</location>
        <topology evidence="1">Multi-pass membrane protein</topology>
    </subcellularLocation>
</comment>
<feature type="compositionally biased region" description="Basic and acidic residues" evidence="9">
    <location>
        <begin position="400"/>
        <end position="421"/>
    </location>
</feature>
<keyword evidence="7 8" id="KW-0807">Transducer</keyword>
<dbReference type="Pfam" id="PF00001">
    <property type="entry name" value="7tm_1"/>
    <property type="match status" value="1"/>
</dbReference>
<evidence type="ECO:0000256" key="9">
    <source>
        <dbReference type="SAM" id="MobiDB-lite"/>
    </source>
</evidence>
<evidence type="ECO:0000256" key="3">
    <source>
        <dbReference type="ARBA" id="ARBA00022989"/>
    </source>
</evidence>
<keyword evidence="6 8" id="KW-0675">Receptor</keyword>
<dbReference type="CDD" id="cd00637">
    <property type="entry name" value="7tm_classA_rhodopsin-like"/>
    <property type="match status" value="1"/>
</dbReference>
<evidence type="ECO:0000313" key="12">
    <source>
        <dbReference type="Proteomes" id="UP000085678"/>
    </source>
</evidence>
<reference evidence="13" key="1">
    <citation type="submission" date="2025-08" db="UniProtKB">
        <authorList>
            <consortium name="RefSeq"/>
        </authorList>
    </citation>
    <scope>IDENTIFICATION</scope>
    <source>
        <tissue evidence="13">Gonads</tissue>
    </source>
</reference>
<dbReference type="OMA" id="CECHHAN"/>
<dbReference type="PROSITE" id="PS50262">
    <property type="entry name" value="G_PROTEIN_RECEP_F1_2"/>
    <property type="match status" value="1"/>
</dbReference>
<dbReference type="PRINTS" id="PR00237">
    <property type="entry name" value="GPCRRHODOPSN"/>
</dbReference>
<dbReference type="PROSITE" id="PS00237">
    <property type="entry name" value="G_PROTEIN_RECEP_F1_1"/>
    <property type="match status" value="1"/>
</dbReference>
<protein>
    <submittedName>
        <fullName evidence="13">Uncharacterized protein LOC106174629</fullName>
    </submittedName>
</protein>
<feature type="region of interest" description="Disordered" evidence="9">
    <location>
        <begin position="357"/>
        <end position="428"/>
    </location>
</feature>
<dbReference type="Gene3D" id="1.20.1070.10">
    <property type="entry name" value="Rhodopsin 7-helix transmembrane proteins"/>
    <property type="match status" value="2"/>
</dbReference>
<comment type="similarity">
    <text evidence="8">Belongs to the G-protein coupled receptor 1 family.</text>
</comment>
<dbReference type="Proteomes" id="UP000085678">
    <property type="component" value="Unplaced"/>
</dbReference>
<evidence type="ECO:0000313" key="13">
    <source>
        <dbReference type="RefSeq" id="XP_013411742.1"/>
    </source>
</evidence>
<feature type="transmembrane region" description="Helical" evidence="10">
    <location>
        <begin position="57"/>
        <end position="75"/>
    </location>
</feature>
<feature type="transmembrane region" description="Helical" evidence="10">
    <location>
        <begin position="191"/>
        <end position="214"/>
    </location>
</feature>
<feature type="transmembrane region" description="Helical" evidence="10">
    <location>
        <begin position="477"/>
        <end position="500"/>
    </location>
</feature>
<dbReference type="GO" id="GO:0016020">
    <property type="term" value="C:membrane"/>
    <property type="evidence" value="ECO:0007669"/>
    <property type="project" value="UniProtKB-SubCell"/>
</dbReference>
<feature type="transmembrane region" description="Helical" evidence="10">
    <location>
        <begin position="22"/>
        <end position="45"/>
    </location>
</feature>
<evidence type="ECO:0000256" key="1">
    <source>
        <dbReference type="ARBA" id="ARBA00004141"/>
    </source>
</evidence>
<keyword evidence="3 10" id="KW-1133">Transmembrane helix</keyword>
<evidence type="ECO:0000256" key="2">
    <source>
        <dbReference type="ARBA" id="ARBA00022692"/>
    </source>
</evidence>
<evidence type="ECO:0000256" key="5">
    <source>
        <dbReference type="ARBA" id="ARBA00023136"/>
    </source>
</evidence>
<evidence type="ECO:0000256" key="10">
    <source>
        <dbReference type="SAM" id="Phobius"/>
    </source>
</evidence>
<keyword evidence="4 8" id="KW-0297">G-protein coupled receptor</keyword>
<keyword evidence="12" id="KW-1185">Reference proteome</keyword>
<feature type="transmembrane region" description="Helical" evidence="10">
    <location>
        <begin position="95"/>
        <end position="113"/>
    </location>
</feature>
<dbReference type="KEGG" id="lak:106174629"/>
<feature type="transmembrane region" description="Helical" evidence="10">
    <location>
        <begin position="134"/>
        <end position="154"/>
    </location>
</feature>
<evidence type="ECO:0000256" key="6">
    <source>
        <dbReference type="ARBA" id="ARBA00023170"/>
    </source>
</evidence>
<gene>
    <name evidence="13" type="primary">LOC106174629</name>
</gene>
<dbReference type="InParanoid" id="A0A1S3JN13"/>
<evidence type="ECO:0000256" key="7">
    <source>
        <dbReference type="ARBA" id="ARBA00023224"/>
    </source>
</evidence>
<name>A0A1S3JN13_LINAN</name>
<dbReference type="SUPFAM" id="SSF81321">
    <property type="entry name" value="Family A G protein-coupled receptor-like"/>
    <property type="match status" value="1"/>
</dbReference>
<feature type="domain" description="G-protein coupled receptors family 1 profile" evidence="11">
    <location>
        <begin position="35"/>
        <end position="498"/>
    </location>
</feature>
<dbReference type="GeneID" id="106174629"/>
<keyword evidence="5 10" id="KW-0472">Membrane</keyword>
<proteinExistence type="inferred from homology"/>
<feature type="transmembrane region" description="Helical" evidence="10">
    <location>
        <begin position="440"/>
        <end position="457"/>
    </location>
</feature>
<dbReference type="PANTHER" id="PTHR24238:SF47">
    <property type="entry name" value="ECDYSTEROIDS_DOPAMINE RECEPTOR-RELATED"/>
    <property type="match status" value="1"/>
</dbReference>
<dbReference type="GO" id="GO:0004930">
    <property type="term" value="F:G protein-coupled receptor activity"/>
    <property type="evidence" value="ECO:0007669"/>
    <property type="project" value="UniProtKB-KW"/>
</dbReference>
<dbReference type="RefSeq" id="XP_013411742.1">
    <property type="nucleotide sequence ID" value="XM_013556288.1"/>
</dbReference>
<feature type="compositionally biased region" description="Polar residues" evidence="9">
    <location>
        <begin position="358"/>
        <end position="391"/>
    </location>
</feature>
<evidence type="ECO:0000256" key="8">
    <source>
        <dbReference type="RuleBase" id="RU000688"/>
    </source>
</evidence>
<dbReference type="OrthoDB" id="5969463at2759"/>
<dbReference type="PANTHER" id="PTHR24238">
    <property type="entry name" value="G-PROTEIN COUPLED RECEPTOR"/>
    <property type="match status" value="1"/>
</dbReference>
<dbReference type="AlphaFoldDB" id="A0A1S3JN13"/>
<dbReference type="InterPro" id="IPR000276">
    <property type="entry name" value="GPCR_Rhodpsn"/>
</dbReference>
<dbReference type="InterPro" id="IPR017452">
    <property type="entry name" value="GPCR_Rhodpsn_7TM"/>
</dbReference>
<evidence type="ECO:0000256" key="4">
    <source>
        <dbReference type="ARBA" id="ARBA00023040"/>
    </source>
</evidence>
<evidence type="ECO:0000259" key="11">
    <source>
        <dbReference type="PROSITE" id="PS50262"/>
    </source>
</evidence>
<organism evidence="12 13">
    <name type="scientific">Lingula anatina</name>
    <name type="common">Brachiopod</name>
    <name type="synonym">Lingula unguis</name>
    <dbReference type="NCBI Taxonomy" id="7574"/>
    <lineage>
        <taxon>Eukaryota</taxon>
        <taxon>Metazoa</taxon>
        <taxon>Spiralia</taxon>
        <taxon>Lophotrochozoa</taxon>
        <taxon>Brachiopoda</taxon>
        <taxon>Linguliformea</taxon>
        <taxon>Lingulata</taxon>
        <taxon>Lingulida</taxon>
        <taxon>Linguloidea</taxon>
        <taxon>Lingulidae</taxon>
        <taxon>Lingula</taxon>
    </lineage>
</organism>
<accession>A0A1S3JN13</accession>